<dbReference type="InterPro" id="IPR050796">
    <property type="entry name" value="SCF_F-box_component"/>
</dbReference>
<proteinExistence type="predicted"/>
<dbReference type="Proteomes" id="UP000604825">
    <property type="component" value="Unassembled WGS sequence"/>
</dbReference>
<dbReference type="InterPro" id="IPR036047">
    <property type="entry name" value="F-box-like_dom_sf"/>
</dbReference>
<evidence type="ECO:0000313" key="4">
    <source>
        <dbReference type="Proteomes" id="UP000604825"/>
    </source>
</evidence>
<evidence type="ECO:0000313" key="3">
    <source>
        <dbReference type="EMBL" id="CAD6211232.1"/>
    </source>
</evidence>
<dbReference type="Pfam" id="PF00646">
    <property type="entry name" value="F-box"/>
    <property type="match status" value="1"/>
</dbReference>
<dbReference type="Gene3D" id="1.20.1280.50">
    <property type="match status" value="1"/>
</dbReference>
<protein>
    <recommendedName>
        <fullName evidence="2">F-box domain-containing protein</fullName>
    </recommendedName>
</protein>
<dbReference type="AlphaFoldDB" id="A0A811MTT7"/>
<feature type="region of interest" description="Disordered" evidence="1">
    <location>
        <begin position="1"/>
        <end position="23"/>
    </location>
</feature>
<dbReference type="SUPFAM" id="SSF81383">
    <property type="entry name" value="F-box domain"/>
    <property type="match status" value="1"/>
</dbReference>
<evidence type="ECO:0000259" key="2">
    <source>
        <dbReference type="SMART" id="SM00256"/>
    </source>
</evidence>
<dbReference type="OrthoDB" id="665134at2759"/>
<organism evidence="3 4">
    <name type="scientific">Miscanthus lutarioriparius</name>
    <dbReference type="NCBI Taxonomy" id="422564"/>
    <lineage>
        <taxon>Eukaryota</taxon>
        <taxon>Viridiplantae</taxon>
        <taxon>Streptophyta</taxon>
        <taxon>Embryophyta</taxon>
        <taxon>Tracheophyta</taxon>
        <taxon>Spermatophyta</taxon>
        <taxon>Magnoliopsida</taxon>
        <taxon>Liliopsida</taxon>
        <taxon>Poales</taxon>
        <taxon>Poaceae</taxon>
        <taxon>PACMAD clade</taxon>
        <taxon>Panicoideae</taxon>
        <taxon>Andropogonodae</taxon>
        <taxon>Andropogoneae</taxon>
        <taxon>Saccharinae</taxon>
        <taxon>Miscanthus</taxon>
    </lineage>
</organism>
<feature type="domain" description="F-box" evidence="2">
    <location>
        <begin position="29"/>
        <end position="69"/>
    </location>
</feature>
<dbReference type="InterPro" id="IPR001810">
    <property type="entry name" value="F-box_dom"/>
</dbReference>
<dbReference type="PANTHER" id="PTHR31672">
    <property type="entry name" value="BNACNNG10540D PROTEIN"/>
    <property type="match status" value="1"/>
</dbReference>
<name>A0A811MTT7_9POAL</name>
<dbReference type="EMBL" id="CAJGYO010000002">
    <property type="protein sequence ID" value="CAD6211232.1"/>
    <property type="molecule type" value="Genomic_DNA"/>
</dbReference>
<dbReference type="SMART" id="SM00256">
    <property type="entry name" value="FBOX"/>
    <property type="match status" value="1"/>
</dbReference>
<sequence length="284" mass="30667">MATTAVVSASPSDCEPTAATDEGTTWWSLPTDSFTEILLHLPPSCRRMVRLVCRHWRAVIDGRTPPQSKPAVPACFTGITSASAYVIDADIATGPCRKVWGVNADPNARDDRRRVTMVFTLGDPSQAWRDVPVSFPGGATATCSVDAGLVPVDGATYWVTKGAERVVSFDHEDEHVAFAPPLPVEGGPGYVLRLMEVRGRLGLAVYADRWAPAKTDIWVLGRQLGWSGEVWRQECGGGVQRLPSATSASAGNHVLTVRALEHSLKHHLYAHGCMTRRGGCRAAR</sequence>
<reference evidence="3" key="1">
    <citation type="submission" date="2020-10" db="EMBL/GenBank/DDBJ databases">
        <authorList>
            <person name="Han B."/>
            <person name="Lu T."/>
            <person name="Zhao Q."/>
            <person name="Huang X."/>
            <person name="Zhao Y."/>
        </authorList>
    </citation>
    <scope>NUCLEOTIDE SEQUENCE</scope>
</reference>
<accession>A0A811MTT7</accession>
<gene>
    <name evidence="3" type="ORF">NCGR_LOCUS7224</name>
</gene>
<feature type="compositionally biased region" description="Polar residues" evidence="1">
    <location>
        <begin position="1"/>
        <end position="11"/>
    </location>
</feature>
<keyword evidence="4" id="KW-1185">Reference proteome</keyword>
<evidence type="ECO:0000256" key="1">
    <source>
        <dbReference type="SAM" id="MobiDB-lite"/>
    </source>
</evidence>
<comment type="caution">
    <text evidence="3">The sequence shown here is derived from an EMBL/GenBank/DDBJ whole genome shotgun (WGS) entry which is preliminary data.</text>
</comment>
<dbReference type="PANTHER" id="PTHR31672:SF13">
    <property type="entry name" value="F-BOX PROTEIN CPR30-LIKE"/>
    <property type="match status" value="1"/>
</dbReference>